<organism evidence="1">
    <name type="scientific">Arundo donax</name>
    <name type="common">Giant reed</name>
    <name type="synonym">Donax arundinaceus</name>
    <dbReference type="NCBI Taxonomy" id="35708"/>
    <lineage>
        <taxon>Eukaryota</taxon>
        <taxon>Viridiplantae</taxon>
        <taxon>Streptophyta</taxon>
        <taxon>Embryophyta</taxon>
        <taxon>Tracheophyta</taxon>
        <taxon>Spermatophyta</taxon>
        <taxon>Magnoliopsida</taxon>
        <taxon>Liliopsida</taxon>
        <taxon>Poales</taxon>
        <taxon>Poaceae</taxon>
        <taxon>PACMAD clade</taxon>
        <taxon>Arundinoideae</taxon>
        <taxon>Arundineae</taxon>
        <taxon>Arundo</taxon>
    </lineage>
</organism>
<protein>
    <submittedName>
        <fullName evidence="1">Uncharacterized protein</fullName>
    </submittedName>
</protein>
<reference evidence="1" key="2">
    <citation type="journal article" date="2015" name="Data Brief">
        <title>Shoot transcriptome of the giant reed, Arundo donax.</title>
        <authorList>
            <person name="Barrero R.A."/>
            <person name="Guerrero F.D."/>
            <person name="Moolhuijzen P."/>
            <person name="Goolsby J.A."/>
            <person name="Tidwell J."/>
            <person name="Bellgard S.E."/>
            <person name="Bellgard M.I."/>
        </authorList>
    </citation>
    <scope>NUCLEOTIDE SEQUENCE</scope>
    <source>
        <tissue evidence="1">Shoot tissue taken approximately 20 cm above the soil surface</tissue>
    </source>
</reference>
<accession>A0A0A8ZUY2</accession>
<name>A0A0A8ZUY2_ARUDO</name>
<reference evidence="1" key="1">
    <citation type="submission" date="2014-09" db="EMBL/GenBank/DDBJ databases">
        <authorList>
            <person name="Magalhaes I.L.F."/>
            <person name="Oliveira U."/>
            <person name="Santos F.R."/>
            <person name="Vidigal T.H.D.A."/>
            <person name="Brescovit A.D."/>
            <person name="Santos A.J."/>
        </authorList>
    </citation>
    <scope>NUCLEOTIDE SEQUENCE</scope>
    <source>
        <tissue evidence="1">Shoot tissue taken approximately 20 cm above the soil surface</tissue>
    </source>
</reference>
<evidence type="ECO:0000313" key="1">
    <source>
        <dbReference type="EMBL" id="JAD38607.1"/>
    </source>
</evidence>
<sequence length="53" mass="6232">MYYIFHQGIHMQFAQNYLPRPSIISKETCDIISHSNFQKCWSANVSKGWSPKL</sequence>
<dbReference type="AlphaFoldDB" id="A0A0A8ZUY2"/>
<proteinExistence type="predicted"/>
<dbReference type="EMBL" id="GBRH01259288">
    <property type="protein sequence ID" value="JAD38607.1"/>
    <property type="molecule type" value="Transcribed_RNA"/>
</dbReference>